<dbReference type="Proteomes" id="UP001155182">
    <property type="component" value="Unassembled WGS sequence"/>
</dbReference>
<keyword evidence="4" id="KW-1185">Reference proteome</keyword>
<dbReference type="AlphaFoldDB" id="A0A9X2F2F7"/>
<gene>
    <name evidence="3" type="ORF">NF867_08480</name>
</gene>
<organism evidence="3 4">
    <name type="scientific">Solitalea agri</name>
    <dbReference type="NCBI Taxonomy" id="2953739"/>
    <lineage>
        <taxon>Bacteria</taxon>
        <taxon>Pseudomonadati</taxon>
        <taxon>Bacteroidota</taxon>
        <taxon>Sphingobacteriia</taxon>
        <taxon>Sphingobacteriales</taxon>
        <taxon>Sphingobacteriaceae</taxon>
        <taxon>Solitalea</taxon>
    </lineage>
</organism>
<dbReference type="InterPro" id="IPR025646">
    <property type="entry name" value="DUF4350"/>
</dbReference>
<feature type="domain" description="DUF4350" evidence="2">
    <location>
        <begin position="38"/>
        <end position="218"/>
    </location>
</feature>
<evidence type="ECO:0000313" key="3">
    <source>
        <dbReference type="EMBL" id="MCO4292894.1"/>
    </source>
</evidence>
<keyword evidence="1" id="KW-0472">Membrane</keyword>
<name>A0A9X2F2F7_9SPHI</name>
<keyword evidence="1" id="KW-1133">Transmembrane helix</keyword>
<keyword evidence="1" id="KW-0812">Transmembrane</keyword>
<proteinExistence type="predicted"/>
<dbReference type="Pfam" id="PF14258">
    <property type="entry name" value="DUF4350"/>
    <property type="match status" value="1"/>
</dbReference>
<evidence type="ECO:0000256" key="1">
    <source>
        <dbReference type="SAM" id="Phobius"/>
    </source>
</evidence>
<sequence>MKGNRKYITILTVMVLAYGLIEYYRPKPINWTITLSNKDKIPFGTFATYELLKDIFPKQKIKSTRLPVFNQLTETSDTAGNYIFVAPAFSIDTNDVSKILDYVARGNSVFIAASSIDGKLADKLGVETAREINEKEFTTQLVWSQTEPKYTFKQPRDNSFFDSLDNKRTVVLGRKNKDKPDFIKVKHGKGNFYLNTNSTAFSNYFVLDKATSDYAFKCLSYLPVQPVIWDEYLKQGRVGEDDVFRVLFEHASLKWAYYIMILGILIFIIFEAKRRQRIIPVIEPLPNNTLEFTKVIGALYFNKADHTDAAKKKVNFLLEFIRTHFFERTNELDGDFIEHFTRKTGWDKEKMQQLIETVRWVRLLPDNYELAESDLIQLNNLIEEFYQFIAEAKHPSVGVNNNN</sequence>
<dbReference type="EMBL" id="JAMWYS010000028">
    <property type="protein sequence ID" value="MCO4292894.1"/>
    <property type="molecule type" value="Genomic_DNA"/>
</dbReference>
<dbReference type="RefSeq" id="WP_252587385.1">
    <property type="nucleotide sequence ID" value="NZ_JAMWYS010000028.1"/>
</dbReference>
<reference evidence="3" key="1">
    <citation type="submission" date="2022-06" db="EMBL/GenBank/DDBJ databases">
        <title>Solitalea sp. MAHUQ-68 isolated from rhizospheric soil.</title>
        <authorList>
            <person name="Huq M.A."/>
        </authorList>
    </citation>
    <scope>NUCLEOTIDE SEQUENCE</scope>
    <source>
        <strain evidence="3">MAHUQ-68</strain>
    </source>
</reference>
<comment type="caution">
    <text evidence="3">The sequence shown here is derived from an EMBL/GenBank/DDBJ whole genome shotgun (WGS) entry which is preliminary data.</text>
</comment>
<feature type="transmembrane region" description="Helical" evidence="1">
    <location>
        <begin position="7"/>
        <end position="24"/>
    </location>
</feature>
<feature type="transmembrane region" description="Helical" evidence="1">
    <location>
        <begin position="255"/>
        <end position="272"/>
    </location>
</feature>
<evidence type="ECO:0000313" key="4">
    <source>
        <dbReference type="Proteomes" id="UP001155182"/>
    </source>
</evidence>
<protein>
    <submittedName>
        <fullName evidence="3">DUF4350 domain-containing protein</fullName>
    </submittedName>
</protein>
<evidence type="ECO:0000259" key="2">
    <source>
        <dbReference type="Pfam" id="PF14258"/>
    </source>
</evidence>
<accession>A0A9X2F2F7</accession>